<evidence type="ECO:0000256" key="5">
    <source>
        <dbReference type="ARBA" id="ARBA00044503"/>
    </source>
</evidence>
<evidence type="ECO:0000256" key="6">
    <source>
        <dbReference type="ARBA" id="ARBA00044538"/>
    </source>
</evidence>
<evidence type="ECO:0000313" key="8">
    <source>
        <dbReference type="Proteomes" id="UP000281915"/>
    </source>
</evidence>
<keyword evidence="1" id="KW-0690">Ribosome biogenesis</keyword>
<reference evidence="7 8" key="1">
    <citation type="submission" date="2018-10" db="EMBL/GenBank/DDBJ databases">
        <title>Phylogenomics of Brevibacillus.</title>
        <authorList>
            <person name="Dunlap C."/>
        </authorList>
    </citation>
    <scope>NUCLEOTIDE SEQUENCE [LARGE SCALE GENOMIC DNA]</scope>
    <source>
        <strain evidence="7 8">JCM 15085</strain>
    </source>
</reference>
<evidence type="ECO:0000256" key="2">
    <source>
        <dbReference type="ARBA" id="ARBA00022670"/>
    </source>
</evidence>
<gene>
    <name evidence="7" type="ORF">EDM58_01295</name>
</gene>
<dbReference type="GO" id="GO:0006508">
    <property type="term" value="P:proteolysis"/>
    <property type="evidence" value="ECO:0007669"/>
    <property type="project" value="UniProtKB-KW"/>
</dbReference>
<dbReference type="PANTHER" id="PTHR39178">
    <property type="entry name" value="HYPOTHETICAL RIBOSOME-ASSOCIATED PROTEIN"/>
    <property type="match status" value="1"/>
</dbReference>
<dbReference type="GO" id="GO:0008234">
    <property type="term" value="F:cysteine-type peptidase activity"/>
    <property type="evidence" value="ECO:0007669"/>
    <property type="project" value="UniProtKB-KW"/>
</dbReference>
<keyword evidence="2 7" id="KW-0645">Protease</keyword>
<dbReference type="SUPFAM" id="SSF118010">
    <property type="entry name" value="TM1457-like"/>
    <property type="match status" value="1"/>
</dbReference>
<comment type="caution">
    <text evidence="7">The sequence shown here is derived from an EMBL/GenBank/DDBJ whole genome shotgun (WGS) entry which is preliminary data.</text>
</comment>
<accession>A0A3M8DDY4</accession>
<protein>
    <recommendedName>
        <fullName evidence="6">Ribosomal processing cysteine protease Prp</fullName>
    </recommendedName>
</protein>
<organism evidence="7 8">
    <name type="scientific">Brevibacillus panacihumi</name>
    <dbReference type="NCBI Taxonomy" id="497735"/>
    <lineage>
        <taxon>Bacteria</taxon>
        <taxon>Bacillati</taxon>
        <taxon>Bacillota</taxon>
        <taxon>Bacilli</taxon>
        <taxon>Bacillales</taxon>
        <taxon>Paenibacillaceae</taxon>
        <taxon>Brevibacillus</taxon>
    </lineage>
</organism>
<dbReference type="Gene3D" id="3.30.70.1490">
    <property type="entry name" value="Cysteine protease Prp"/>
    <property type="match status" value="1"/>
</dbReference>
<dbReference type="Proteomes" id="UP000281915">
    <property type="component" value="Unassembled WGS sequence"/>
</dbReference>
<dbReference type="PANTHER" id="PTHR39178:SF1">
    <property type="entry name" value="RIBOSOMAL-PROCESSING CYSTEINE PROTEASE PRP"/>
    <property type="match status" value="1"/>
</dbReference>
<dbReference type="EMBL" id="RHHT01000002">
    <property type="protein sequence ID" value="RNB86213.1"/>
    <property type="molecule type" value="Genomic_DNA"/>
</dbReference>
<evidence type="ECO:0000256" key="4">
    <source>
        <dbReference type="ARBA" id="ARBA00022807"/>
    </source>
</evidence>
<evidence type="ECO:0000256" key="1">
    <source>
        <dbReference type="ARBA" id="ARBA00022517"/>
    </source>
</evidence>
<keyword evidence="3" id="KW-0378">Hydrolase</keyword>
<dbReference type="AlphaFoldDB" id="A0A3M8DDY4"/>
<proteinExistence type="inferred from homology"/>
<sequence length="117" mass="12515">MVTVTVKRNERNGIEEITISGHAHAGKHGSDVVCAAVSAVSLGTINSADLLLGSNPNVQFAEREGGYIHWKVGDCPDPLISEKQQLLAESLVISLFMIAETNGKYVSIQDPKWQGGV</sequence>
<evidence type="ECO:0000256" key="3">
    <source>
        <dbReference type="ARBA" id="ARBA00022801"/>
    </source>
</evidence>
<dbReference type="InterPro" id="IPR007422">
    <property type="entry name" value="Peptidase_Prp"/>
</dbReference>
<dbReference type="RefSeq" id="WP_122911717.1">
    <property type="nucleotide sequence ID" value="NZ_RHHT01000002.1"/>
</dbReference>
<dbReference type="InterPro" id="IPR036764">
    <property type="entry name" value="Peptidase_Prp_sf"/>
</dbReference>
<dbReference type="CDD" id="cd16332">
    <property type="entry name" value="Prp-like"/>
    <property type="match status" value="1"/>
</dbReference>
<dbReference type="GO" id="GO:0042254">
    <property type="term" value="P:ribosome biogenesis"/>
    <property type="evidence" value="ECO:0007669"/>
    <property type="project" value="UniProtKB-KW"/>
</dbReference>
<dbReference type="Pfam" id="PF04327">
    <property type="entry name" value="Peptidase_Prp"/>
    <property type="match status" value="1"/>
</dbReference>
<name>A0A3M8DDY4_9BACL</name>
<evidence type="ECO:0000313" key="7">
    <source>
        <dbReference type="EMBL" id="RNB86213.1"/>
    </source>
</evidence>
<comment type="similarity">
    <text evidence="5">Belongs to the Prp family.</text>
</comment>
<keyword evidence="4" id="KW-0788">Thiol protease</keyword>